<gene>
    <name evidence="1" type="ORF">ILUMI_16267</name>
</gene>
<sequence>MKENSITILQAPDDADSLIVSTVISYATTNPSVLIVGEDVDIMVLMVALTPEDKDIYLFKKMKIFNSEDATEEKIAQAEEELTRVLYKGKKEESIDRLRYVCFT</sequence>
<keyword evidence="2" id="KW-1185">Reference proteome</keyword>
<name>A0A8K0G8Q4_IGNLU</name>
<comment type="caution">
    <text evidence="1">The sequence shown here is derived from an EMBL/GenBank/DDBJ whole genome shotgun (WGS) entry which is preliminary data.</text>
</comment>
<accession>A0A8K0G8Q4</accession>
<dbReference type="OrthoDB" id="6782535at2759"/>
<evidence type="ECO:0000313" key="2">
    <source>
        <dbReference type="Proteomes" id="UP000801492"/>
    </source>
</evidence>
<dbReference type="EMBL" id="VTPC01060820">
    <property type="protein sequence ID" value="KAF2889906.1"/>
    <property type="molecule type" value="Genomic_DNA"/>
</dbReference>
<reference evidence="1" key="1">
    <citation type="submission" date="2019-08" db="EMBL/GenBank/DDBJ databases">
        <title>The genome of the North American firefly Photinus pyralis.</title>
        <authorList>
            <consortium name="Photinus pyralis genome working group"/>
            <person name="Fallon T.R."/>
            <person name="Sander Lower S.E."/>
            <person name="Weng J.-K."/>
        </authorList>
    </citation>
    <scope>NUCLEOTIDE SEQUENCE</scope>
    <source>
        <strain evidence="1">TRF0915ILg1</strain>
        <tissue evidence="1">Whole body</tissue>
    </source>
</reference>
<protein>
    <submittedName>
        <fullName evidence="1">Uncharacterized protein</fullName>
    </submittedName>
</protein>
<dbReference type="Proteomes" id="UP000801492">
    <property type="component" value="Unassembled WGS sequence"/>
</dbReference>
<proteinExistence type="predicted"/>
<dbReference type="AlphaFoldDB" id="A0A8K0G8Q4"/>
<evidence type="ECO:0000313" key="1">
    <source>
        <dbReference type="EMBL" id="KAF2889906.1"/>
    </source>
</evidence>
<organism evidence="1 2">
    <name type="scientific">Ignelater luminosus</name>
    <name type="common">Cucubano</name>
    <name type="synonym">Pyrophorus luminosus</name>
    <dbReference type="NCBI Taxonomy" id="2038154"/>
    <lineage>
        <taxon>Eukaryota</taxon>
        <taxon>Metazoa</taxon>
        <taxon>Ecdysozoa</taxon>
        <taxon>Arthropoda</taxon>
        <taxon>Hexapoda</taxon>
        <taxon>Insecta</taxon>
        <taxon>Pterygota</taxon>
        <taxon>Neoptera</taxon>
        <taxon>Endopterygota</taxon>
        <taxon>Coleoptera</taxon>
        <taxon>Polyphaga</taxon>
        <taxon>Elateriformia</taxon>
        <taxon>Elateroidea</taxon>
        <taxon>Elateridae</taxon>
        <taxon>Agrypninae</taxon>
        <taxon>Pyrophorini</taxon>
        <taxon>Ignelater</taxon>
    </lineage>
</organism>